<dbReference type="FunCoup" id="G0V7H7">
    <property type="interactions" value="1231"/>
</dbReference>
<feature type="coiled-coil region" evidence="12">
    <location>
        <begin position="486"/>
        <end position="513"/>
    </location>
</feature>
<dbReference type="Gene3D" id="3.40.1170.10">
    <property type="entry name" value="DNA repair protein MutS, domain I"/>
    <property type="match status" value="1"/>
</dbReference>
<dbReference type="AlphaFoldDB" id="G0V7H7"/>
<dbReference type="STRING" id="1064592.G0V7H7"/>
<organism evidence="14 15">
    <name type="scientific">Naumovozyma castellii</name>
    <name type="common">Yeast</name>
    <name type="synonym">Saccharomyces castellii</name>
    <dbReference type="NCBI Taxonomy" id="27288"/>
    <lineage>
        <taxon>Eukaryota</taxon>
        <taxon>Fungi</taxon>
        <taxon>Dikarya</taxon>
        <taxon>Ascomycota</taxon>
        <taxon>Saccharomycotina</taxon>
        <taxon>Saccharomycetes</taxon>
        <taxon>Saccharomycetales</taxon>
        <taxon>Saccharomycetaceae</taxon>
        <taxon>Naumovozyma</taxon>
    </lineage>
</organism>
<proteinExistence type="inferred from homology"/>
<dbReference type="Pfam" id="PF05192">
    <property type="entry name" value="MutS_III"/>
    <property type="match status" value="1"/>
</dbReference>
<dbReference type="InterPro" id="IPR036187">
    <property type="entry name" value="DNA_mismatch_repair_MutS_sf"/>
</dbReference>
<dbReference type="GO" id="GO:0006311">
    <property type="term" value="P:meiotic gene conversion"/>
    <property type="evidence" value="ECO:0007669"/>
    <property type="project" value="EnsemblFungi"/>
</dbReference>
<dbReference type="FunFam" id="1.10.1420.10:FF:000041">
    <property type="entry name" value="Msh2p"/>
    <property type="match status" value="1"/>
</dbReference>
<sequence>MTSTRPELKFSDLSEERGFYKRYITLPEKPSTTLRIVDKGDYYTVIGNDAIFVAENVYHTLSVLKDCHLDSVTSKQFQEALKYVTISPQVVSTLLKTCLLDLGYKIEIYDKLWKLQKSASPGNVEQVNDLMNIAIDSSIVIASLKLQVNSKEGNSVLGVAFIDTSNYKIGMLDIVDNEVYSNLESFLIQLGVRECIVQDLTNNENTSREFKKIIGVIDRCGSVVTLVKNSEFSEKDVEMDLTKLINNELSLSLPKKYSNLAMGACNALLGYLELLNEQDQLGKFELIEHSLQEFMKLDASAIKALNLFPQGPVQPFGPTPTASFGTASGGKIASLFQLLNNCKTNAGIRLLNEWLKQPLTDLARIEQRHDLVDYLIDQLELRQMLQTDTLPMIPDLRRLTKKLNKNGNLEDVLKIFQFSQKIPEVAQLLESFLEDDNSNSKVKSLIKMVWLDPLTSHLDPLSKFQEMVETTVDLEAFETNNQFMIKVEFNEELAKIREQLDSLREQINAIHLNAADDLGFDPDKKLKLENHHLHGWCMRLTRNDAKELRKHRNYLELSTVKAGIFFSTKELKEIAQETIKLQKDYDRLQSALVKEIVGITVTYTPVLEKLSQVLAHLDVLCSFAHVSSYAPIPYVRPKMHPFDSTRRTHLVGSRHPVLEMQDDLTFISNDVDLVDGEGDFLIITGPNMGGKSTYIRQVGVISLMAQIGCFVPCEEAEIAIVDAILCRVGAGDSQLKGVSTFMVEMLETASILKNATKNSLIIVDELGRGTSTYDGFGLAWAIAEHIASKIGCFALFATHFHELTSLSDKFSNVKNMHVVAYIEKGTDQLESDDITLLYKVEPGISDQSFGIHVAEVVQFPDKIVKMAKRKASELEDLKKGNEDLKKAKLTVREINDGNKHLKTLLKDWVKKVKEEGLDDPSKLSEEACQEKIQELLRSLAEEAKVSEDKYLKFISEVLL</sequence>
<dbReference type="SUPFAM" id="SSF48334">
    <property type="entry name" value="DNA repair protein MutS, domain III"/>
    <property type="match status" value="1"/>
</dbReference>
<dbReference type="InParanoid" id="G0V7H7"/>
<dbReference type="GO" id="GO:0043570">
    <property type="term" value="P:maintenance of DNA repeat elements"/>
    <property type="evidence" value="ECO:0007669"/>
    <property type="project" value="EnsemblFungi"/>
</dbReference>
<dbReference type="InterPro" id="IPR032642">
    <property type="entry name" value="Msh2_ATP-bd"/>
</dbReference>
<dbReference type="PIRSF" id="PIRSF005813">
    <property type="entry name" value="MSH2"/>
    <property type="match status" value="1"/>
</dbReference>
<keyword evidence="4 11" id="KW-0547">Nucleotide-binding</keyword>
<dbReference type="OMA" id="LVRFPQK"/>
<dbReference type="Gene3D" id="1.10.1420.10">
    <property type="match status" value="2"/>
</dbReference>
<feature type="domain" description="DNA mismatch repair proteins mutS family" evidence="13">
    <location>
        <begin position="759"/>
        <end position="775"/>
    </location>
</feature>
<dbReference type="SMART" id="SM00533">
    <property type="entry name" value="MUTSd"/>
    <property type="match status" value="1"/>
</dbReference>
<dbReference type="InterPro" id="IPR007696">
    <property type="entry name" value="DNA_mismatch_repair_MutS_core"/>
</dbReference>
<dbReference type="FunFam" id="3.40.50.300:FF:000925">
    <property type="entry name" value="DNA mismatch repair protein MSH2"/>
    <property type="match status" value="1"/>
</dbReference>
<dbReference type="GO" id="GO:0032137">
    <property type="term" value="F:guanine/thymine mispair binding"/>
    <property type="evidence" value="ECO:0007669"/>
    <property type="project" value="EnsemblFungi"/>
</dbReference>
<dbReference type="NCBIfam" id="NF003810">
    <property type="entry name" value="PRK05399.1"/>
    <property type="match status" value="1"/>
</dbReference>
<keyword evidence="6" id="KW-0067">ATP-binding</keyword>
<dbReference type="GO" id="GO:0007534">
    <property type="term" value="P:gene conversion at mating-type locus"/>
    <property type="evidence" value="ECO:0007669"/>
    <property type="project" value="EnsemblFungi"/>
</dbReference>
<dbReference type="SUPFAM" id="SSF52540">
    <property type="entry name" value="P-loop containing nucleoside triphosphate hydrolases"/>
    <property type="match status" value="1"/>
</dbReference>
<evidence type="ECO:0000256" key="8">
    <source>
        <dbReference type="ARBA" id="ARBA00023204"/>
    </source>
</evidence>
<dbReference type="CDD" id="cd03285">
    <property type="entry name" value="ABC_MSH2_euk"/>
    <property type="match status" value="1"/>
</dbReference>
<evidence type="ECO:0000256" key="9">
    <source>
        <dbReference type="ARBA" id="ARBA00023242"/>
    </source>
</evidence>
<dbReference type="GO" id="GO:0000735">
    <property type="term" value="P:removal of nonhomologous ends"/>
    <property type="evidence" value="ECO:0007669"/>
    <property type="project" value="EnsemblFungi"/>
</dbReference>
<dbReference type="Pfam" id="PF00488">
    <property type="entry name" value="MutS_V"/>
    <property type="match status" value="1"/>
</dbReference>
<evidence type="ECO:0000313" key="14">
    <source>
        <dbReference type="EMBL" id="CCC67425.1"/>
    </source>
</evidence>
<evidence type="ECO:0000256" key="11">
    <source>
        <dbReference type="RuleBase" id="RU003756"/>
    </source>
</evidence>
<reference key="2">
    <citation type="submission" date="2011-08" db="EMBL/GenBank/DDBJ databases">
        <title>Genome sequence of Naumovozyma castellii.</title>
        <authorList>
            <person name="Gordon J.L."/>
            <person name="Armisen D."/>
            <person name="Proux-Wera E."/>
            <person name="OhEigeartaigh S.S."/>
            <person name="Byrne K.P."/>
            <person name="Wolfe K.H."/>
        </authorList>
    </citation>
    <scope>NUCLEOTIDE SEQUENCE</scope>
    <source>
        <strain>Type strain:CBS 4309</strain>
    </source>
</reference>
<dbReference type="Gene3D" id="3.40.50.300">
    <property type="entry name" value="P-loop containing nucleotide triphosphate hydrolases"/>
    <property type="match status" value="1"/>
</dbReference>
<dbReference type="InterPro" id="IPR045076">
    <property type="entry name" value="MutS"/>
</dbReference>
<dbReference type="PANTHER" id="PTHR11361">
    <property type="entry name" value="DNA MISMATCH REPAIR PROTEIN MUTS FAMILY MEMBER"/>
    <property type="match status" value="1"/>
</dbReference>
<dbReference type="Gene3D" id="3.30.420.110">
    <property type="entry name" value="MutS, connector domain"/>
    <property type="match status" value="1"/>
</dbReference>
<dbReference type="EMBL" id="HE576752">
    <property type="protein sequence ID" value="CCC67425.1"/>
    <property type="molecule type" value="Genomic_DNA"/>
</dbReference>
<dbReference type="GO" id="GO:0000406">
    <property type="term" value="F:double-strand/single-strand DNA junction binding"/>
    <property type="evidence" value="ECO:0007669"/>
    <property type="project" value="EnsemblFungi"/>
</dbReference>
<keyword evidence="5 11" id="KW-0227">DNA damage</keyword>
<evidence type="ECO:0000256" key="1">
    <source>
        <dbReference type="ARBA" id="ARBA00004123"/>
    </source>
</evidence>
<dbReference type="Pfam" id="PF05190">
    <property type="entry name" value="MutS_IV"/>
    <property type="match status" value="1"/>
</dbReference>
<dbReference type="GO" id="GO:0030466">
    <property type="term" value="P:silent mating-type cassette heterochromatin formation"/>
    <property type="evidence" value="ECO:0007669"/>
    <property type="project" value="EnsemblFungi"/>
</dbReference>
<evidence type="ECO:0000256" key="5">
    <source>
        <dbReference type="ARBA" id="ARBA00022763"/>
    </source>
</evidence>
<comment type="subcellular location">
    <subcellularLocation>
        <location evidence="1">Nucleus</location>
    </subcellularLocation>
</comment>
<dbReference type="GO" id="GO:0140664">
    <property type="term" value="F:ATP-dependent DNA damage sensor activity"/>
    <property type="evidence" value="ECO:0007669"/>
    <property type="project" value="InterPro"/>
</dbReference>
<dbReference type="FunFam" id="3.40.1170.10:FF:000009">
    <property type="entry name" value="Mismatch repair ATPase"/>
    <property type="match status" value="1"/>
</dbReference>
<dbReference type="GO" id="GO:0000400">
    <property type="term" value="F:four-way junction DNA binding"/>
    <property type="evidence" value="ECO:0007669"/>
    <property type="project" value="EnsemblFungi"/>
</dbReference>
<dbReference type="SUPFAM" id="SSF53150">
    <property type="entry name" value="DNA repair protein MutS, domain II"/>
    <property type="match status" value="1"/>
</dbReference>
<dbReference type="Pfam" id="PF05188">
    <property type="entry name" value="MutS_II"/>
    <property type="match status" value="1"/>
</dbReference>
<accession>G0V7H7</accession>
<dbReference type="InterPro" id="IPR036678">
    <property type="entry name" value="MutS_con_dom_sf"/>
</dbReference>
<dbReference type="InterPro" id="IPR007695">
    <property type="entry name" value="DNA_mismatch_repair_MutS-lik_N"/>
</dbReference>
<dbReference type="GO" id="GO:0016887">
    <property type="term" value="F:ATP hydrolysis activity"/>
    <property type="evidence" value="ECO:0007669"/>
    <property type="project" value="EnsemblFungi"/>
</dbReference>
<evidence type="ECO:0000256" key="4">
    <source>
        <dbReference type="ARBA" id="ARBA00022741"/>
    </source>
</evidence>
<dbReference type="FunFam" id="3.30.420.110:FF:000002">
    <property type="entry name" value="DNA mismatch repair protein"/>
    <property type="match status" value="1"/>
</dbReference>
<dbReference type="GO" id="GO:0005524">
    <property type="term" value="F:ATP binding"/>
    <property type="evidence" value="ECO:0007669"/>
    <property type="project" value="UniProtKB-KW"/>
</dbReference>
<keyword evidence="9" id="KW-0539">Nucleus</keyword>
<evidence type="ECO:0000313" key="15">
    <source>
        <dbReference type="Proteomes" id="UP000001640"/>
    </source>
</evidence>
<dbReference type="KEGG" id="ncs:NCAS_0A08670"/>
<dbReference type="RefSeq" id="XP_003673806.1">
    <property type="nucleotide sequence ID" value="XM_003673758.1"/>
</dbReference>
<protein>
    <recommendedName>
        <fullName evidence="10">DNA mismatch repair protein MSH2</fullName>
    </recommendedName>
    <alternativeName>
        <fullName evidence="3">DNA mismatch repair protein Msh2</fullName>
    </alternativeName>
</protein>
<evidence type="ECO:0000256" key="2">
    <source>
        <dbReference type="ARBA" id="ARBA00006271"/>
    </source>
</evidence>
<dbReference type="GO" id="GO:0000710">
    <property type="term" value="P:meiotic mismatch repair"/>
    <property type="evidence" value="ECO:0007669"/>
    <property type="project" value="EnsemblFungi"/>
</dbReference>
<evidence type="ECO:0000259" key="13">
    <source>
        <dbReference type="PROSITE" id="PS00486"/>
    </source>
</evidence>
<comment type="function">
    <text evidence="11">Component of the post-replicative DNA mismatch repair system (MMR).</text>
</comment>
<keyword evidence="15" id="KW-1185">Reference proteome</keyword>
<dbReference type="GO" id="GO:0036297">
    <property type="term" value="P:interstrand cross-link repair"/>
    <property type="evidence" value="ECO:0007669"/>
    <property type="project" value="EnsemblFungi"/>
</dbReference>
<dbReference type="GO" id="GO:0000228">
    <property type="term" value="C:nuclear chromosome"/>
    <property type="evidence" value="ECO:0007669"/>
    <property type="project" value="EnsemblFungi"/>
</dbReference>
<reference evidence="14 15" key="1">
    <citation type="journal article" date="2011" name="Proc. Natl. Acad. Sci. U.S.A.">
        <title>Evolutionary erosion of yeast sex chromosomes by mating-type switching accidents.</title>
        <authorList>
            <person name="Gordon J.L."/>
            <person name="Armisen D."/>
            <person name="Proux-Wera E."/>
            <person name="Oheigeartaigh S.S."/>
            <person name="Byrne K.P."/>
            <person name="Wolfe K.H."/>
        </authorList>
    </citation>
    <scope>NUCLEOTIDE SEQUENCE [LARGE SCALE GENOMIC DNA]</scope>
    <source>
        <strain evidence="15">ATCC 76901 / BCRC 22586 / CBS 4309 / NBRC 1992 / NRRL Y-12630</strain>
    </source>
</reference>
<dbReference type="InterPro" id="IPR000432">
    <property type="entry name" value="DNA_mismatch_repair_MutS_C"/>
</dbReference>
<dbReference type="InterPro" id="IPR016151">
    <property type="entry name" value="DNA_mismatch_repair_MutS_N"/>
</dbReference>
<evidence type="ECO:0000256" key="10">
    <source>
        <dbReference type="ARBA" id="ARBA00073545"/>
    </source>
</evidence>
<dbReference type="Pfam" id="PF01624">
    <property type="entry name" value="MutS_I"/>
    <property type="match status" value="1"/>
</dbReference>
<dbReference type="OrthoDB" id="295033at2759"/>
<dbReference type="PANTHER" id="PTHR11361:SF35">
    <property type="entry name" value="DNA MISMATCH REPAIR PROTEIN MSH2"/>
    <property type="match status" value="1"/>
</dbReference>
<name>G0V7H7_NAUCA</name>
<dbReference type="InterPro" id="IPR011184">
    <property type="entry name" value="DNA_mismatch_repair_Msh2"/>
</dbReference>
<dbReference type="InterPro" id="IPR007861">
    <property type="entry name" value="DNA_mismatch_repair_MutS_clamp"/>
</dbReference>
<gene>
    <name evidence="14" type="primary">NCAS0A08670</name>
    <name evidence="14" type="ordered locus">NCAS_0A08670</name>
</gene>
<dbReference type="InterPro" id="IPR007860">
    <property type="entry name" value="DNA_mmatch_repair_MutS_con_dom"/>
</dbReference>
<dbReference type="GO" id="GO:0043111">
    <property type="term" value="P:replication fork arrest"/>
    <property type="evidence" value="ECO:0007669"/>
    <property type="project" value="EnsemblFungi"/>
</dbReference>
<keyword evidence="7 11" id="KW-0238">DNA-binding</keyword>
<dbReference type="GO" id="GO:0032138">
    <property type="term" value="F:single base insertion or deletion binding"/>
    <property type="evidence" value="ECO:0007669"/>
    <property type="project" value="EnsemblFungi"/>
</dbReference>
<keyword evidence="8 11" id="KW-0234">DNA repair</keyword>
<dbReference type="PROSITE" id="PS00486">
    <property type="entry name" value="DNA_MISMATCH_REPAIR_2"/>
    <property type="match status" value="1"/>
</dbReference>
<dbReference type="InterPro" id="IPR027417">
    <property type="entry name" value="P-loop_NTPase"/>
</dbReference>
<dbReference type="GO" id="GO:0000404">
    <property type="term" value="F:heteroduplex DNA loop binding"/>
    <property type="evidence" value="ECO:0007669"/>
    <property type="project" value="EnsemblFungi"/>
</dbReference>
<dbReference type="GO" id="GO:0032302">
    <property type="term" value="C:MutSbeta complex"/>
    <property type="evidence" value="ECO:0007669"/>
    <property type="project" value="EnsemblFungi"/>
</dbReference>
<dbReference type="GO" id="GO:0000403">
    <property type="term" value="F:Y-form DNA binding"/>
    <property type="evidence" value="ECO:0007669"/>
    <property type="project" value="EnsemblFungi"/>
</dbReference>
<evidence type="ECO:0000256" key="7">
    <source>
        <dbReference type="ARBA" id="ARBA00023125"/>
    </source>
</evidence>
<evidence type="ECO:0000256" key="6">
    <source>
        <dbReference type="ARBA" id="ARBA00022840"/>
    </source>
</evidence>
<evidence type="ECO:0000256" key="3">
    <source>
        <dbReference type="ARBA" id="ARBA00019549"/>
    </source>
</evidence>
<dbReference type="SMART" id="SM00534">
    <property type="entry name" value="MUTSac"/>
    <property type="match status" value="1"/>
</dbReference>
<dbReference type="Proteomes" id="UP000001640">
    <property type="component" value="Chromosome 1"/>
</dbReference>
<evidence type="ECO:0000256" key="12">
    <source>
        <dbReference type="SAM" id="Coils"/>
    </source>
</evidence>
<dbReference type="GO" id="GO:0032301">
    <property type="term" value="C:MutSalpha complex"/>
    <property type="evidence" value="ECO:0007669"/>
    <property type="project" value="EnsemblFungi"/>
</dbReference>
<dbReference type="FunFam" id="1.10.1420.10:FF:000015">
    <property type="entry name" value="DNA mismatch repair protein Msh2"/>
    <property type="match status" value="1"/>
</dbReference>
<dbReference type="HOGENOM" id="CLU_002472_10_0_1"/>
<keyword evidence="12" id="KW-0175">Coiled coil</keyword>
<dbReference type="GeneID" id="96900904"/>
<dbReference type="eggNOG" id="KOG0219">
    <property type="taxonomic scope" value="Eukaryota"/>
</dbReference>
<comment type="similarity">
    <text evidence="2 11">Belongs to the DNA mismatch repair MutS family.</text>
</comment>